<evidence type="ECO:0000313" key="2">
    <source>
        <dbReference type="Proteomes" id="UP001280121"/>
    </source>
</evidence>
<dbReference type="AlphaFoldDB" id="A0AAD9WSU9"/>
<gene>
    <name evidence="1" type="ORF">Ddye_023016</name>
</gene>
<accession>A0AAD9WSU9</accession>
<evidence type="ECO:0008006" key="3">
    <source>
        <dbReference type="Google" id="ProtNLM"/>
    </source>
</evidence>
<protein>
    <recommendedName>
        <fullName evidence="3">DUF4283 domain-containing protein</fullName>
    </recommendedName>
</protein>
<keyword evidence="2" id="KW-1185">Reference proteome</keyword>
<organism evidence="1 2">
    <name type="scientific">Dipteronia dyeriana</name>
    <dbReference type="NCBI Taxonomy" id="168575"/>
    <lineage>
        <taxon>Eukaryota</taxon>
        <taxon>Viridiplantae</taxon>
        <taxon>Streptophyta</taxon>
        <taxon>Embryophyta</taxon>
        <taxon>Tracheophyta</taxon>
        <taxon>Spermatophyta</taxon>
        <taxon>Magnoliopsida</taxon>
        <taxon>eudicotyledons</taxon>
        <taxon>Gunneridae</taxon>
        <taxon>Pentapetalae</taxon>
        <taxon>rosids</taxon>
        <taxon>malvids</taxon>
        <taxon>Sapindales</taxon>
        <taxon>Sapindaceae</taxon>
        <taxon>Hippocastanoideae</taxon>
        <taxon>Acereae</taxon>
        <taxon>Dipteronia</taxon>
    </lineage>
</organism>
<name>A0AAD9WSU9_9ROSI</name>
<dbReference type="Proteomes" id="UP001280121">
    <property type="component" value="Unassembled WGS sequence"/>
</dbReference>
<dbReference type="InterPro" id="IPR040256">
    <property type="entry name" value="At4g02000-like"/>
</dbReference>
<comment type="caution">
    <text evidence="1">The sequence shown here is derived from an EMBL/GenBank/DDBJ whole genome shotgun (WGS) entry which is preliminary data.</text>
</comment>
<reference evidence="1" key="1">
    <citation type="journal article" date="2023" name="Plant J.">
        <title>Genome sequences and population genomics provide insights into the demographic history, inbreeding, and mutation load of two 'living fossil' tree species of Dipteronia.</title>
        <authorList>
            <person name="Feng Y."/>
            <person name="Comes H.P."/>
            <person name="Chen J."/>
            <person name="Zhu S."/>
            <person name="Lu R."/>
            <person name="Zhang X."/>
            <person name="Li P."/>
            <person name="Qiu J."/>
            <person name="Olsen K.M."/>
            <person name="Qiu Y."/>
        </authorList>
    </citation>
    <scope>NUCLEOTIDE SEQUENCE</scope>
    <source>
        <strain evidence="1">KIB01</strain>
    </source>
</reference>
<dbReference type="EMBL" id="JANJYI010000007">
    <property type="protein sequence ID" value="KAK2641253.1"/>
    <property type="molecule type" value="Genomic_DNA"/>
</dbReference>
<feature type="non-terminal residue" evidence="1">
    <location>
        <position position="1"/>
    </location>
</feature>
<dbReference type="PANTHER" id="PTHR31286">
    <property type="entry name" value="GLYCINE-RICH CELL WALL STRUCTURAL PROTEIN 1.8-LIKE"/>
    <property type="match status" value="1"/>
</dbReference>
<sequence>KGNPVGTLDGKLKDQGEQRLSLCLVGKVMATKLVNREAFMDVMQTFWRFRNVEDRKRIQTGGPWSFDRAVIIFEEPIGTGEISLMQINSIEFWIQIHNLPLICMTEDIVIFLGKMIGEVRDIDMGSANNGSGRYVRVRVLIDAKEPLNESAKAFPAHEGQYEQKNMEIVKGYFGSKKPNGESMEEWGGNDNKIQSQSDVGTCSGIDCAAEIGSSSWKGEYGADTCGTSSEQYTENPGKQILWTTEVIHAQVSPVAGLSHSPGLGPTKSLEGAAVAGPFDVKGGERDKLKNGLEVGLNCSLGGETGKKHKPLKWKRVAPGMGMGKNLGENLGLGKMDKSERQLCDRLKKKNSKQNGNGEEGSHCDGGSGMVASWIHVSMEDKGRSGQINTVTTIAMNTCLIRSCRR</sequence>
<proteinExistence type="predicted"/>
<evidence type="ECO:0000313" key="1">
    <source>
        <dbReference type="EMBL" id="KAK2641253.1"/>
    </source>
</evidence>
<dbReference type="PANTHER" id="PTHR31286:SF167">
    <property type="entry name" value="OS09G0268800 PROTEIN"/>
    <property type="match status" value="1"/>
</dbReference>